<name>A0A7X3MG35_9FIRM</name>
<organism evidence="1 2">
    <name type="scientific">Sporofaciens musculi</name>
    <dbReference type="NCBI Taxonomy" id="2681861"/>
    <lineage>
        <taxon>Bacteria</taxon>
        <taxon>Bacillati</taxon>
        <taxon>Bacillota</taxon>
        <taxon>Clostridia</taxon>
        <taxon>Lachnospirales</taxon>
        <taxon>Lachnospiraceae</taxon>
        <taxon>Sporofaciens</taxon>
    </lineage>
</organism>
<dbReference type="Gene3D" id="3.40.50.10320">
    <property type="entry name" value="LmbE-like"/>
    <property type="match status" value="1"/>
</dbReference>
<reference evidence="1 2" key="1">
    <citation type="submission" date="2019-12" db="EMBL/GenBank/DDBJ databases">
        <title>Sporaefaciens musculi gen. nov., sp. nov., a novel bacterium isolated from the caecum of an obese mouse.</title>
        <authorList>
            <person name="Rasmussen T.S."/>
            <person name="Streidl T."/>
            <person name="Hitch T.C.A."/>
            <person name="Wortmann E."/>
            <person name="Deptula P."/>
            <person name="Hansen M."/>
            <person name="Nielsen D.S."/>
            <person name="Clavel T."/>
            <person name="Vogensen F.K."/>
        </authorList>
    </citation>
    <scope>NUCLEOTIDE SEQUENCE [LARGE SCALE GENOMIC DNA]</scope>
    <source>
        <strain evidence="1 2">WCA-9-b2</strain>
    </source>
</reference>
<dbReference type="EMBL" id="WUQX01000001">
    <property type="protein sequence ID" value="MXP75587.1"/>
    <property type="molecule type" value="Genomic_DNA"/>
</dbReference>
<dbReference type="InterPro" id="IPR024078">
    <property type="entry name" value="LmbE-like_dom_sf"/>
</dbReference>
<dbReference type="SUPFAM" id="SSF102588">
    <property type="entry name" value="LmbE-like"/>
    <property type="match status" value="1"/>
</dbReference>
<evidence type="ECO:0000313" key="1">
    <source>
        <dbReference type="EMBL" id="MXP75587.1"/>
    </source>
</evidence>
<proteinExistence type="predicted"/>
<dbReference type="InterPro" id="IPR003737">
    <property type="entry name" value="GlcNAc_PI_deacetylase-related"/>
</dbReference>
<evidence type="ECO:0000313" key="2">
    <source>
        <dbReference type="Proteomes" id="UP000460412"/>
    </source>
</evidence>
<dbReference type="GO" id="GO:0016811">
    <property type="term" value="F:hydrolase activity, acting on carbon-nitrogen (but not peptide) bonds, in linear amides"/>
    <property type="evidence" value="ECO:0007669"/>
    <property type="project" value="TreeGrafter"/>
</dbReference>
<accession>A0A7X3MG35</accession>
<dbReference type="PANTHER" id="PTHR12993">
    <property type="entry name" value="N-ACETYLGLUCOSAMINYL-PHOSPHATIDYLINOSITOL DE-N-ACETYLASE-RELATED"/>
    <property type="match status" value="1"/>
</dbReference>
<sequence length="217" mass="24474">MKIVVVAPHNDDEILGVGGTMAKLSKQGHEVIVCEVTAGDLDNEIVQLQKKEAVASHKLMGIRDTIFMNLPVVGLKEMRTAEINRNFLNIMTELSPEIVFIPHKGDMHIDHRMVVDAIMVALRPVSSPNLKAIYAYETLSETEWNTPSVDNVFIPTVYVDITNEIDTKIDAMRYHKSQLCEYPHPRSLEAIEALAKHRGSTICRKYAEAFMSIRQVF</sequence>
<protein>
    <submittedName>
        <fullName evidence="1">PIG-L family deacetylase</fullName>
    </submittedName>
</protein>
<dbReference type="AlphaFoldDB" id="A0A7X3MG35"/>
<dbReference type="Pfam" id="PF02585">
    <property type="entry name" value="PIG-L"/>
    <property type="match status" value="1"/>
</dbReference>
<keyword evidence="2" id="KW-1185">Reference proteome</keyword>
<gene>
    <name evidence="1" type="ORF">GN277_09375</name>
</gene>
<dbReference type="PANTHER" id="PTHR12993:SF11">
    <property type="entry name" value="N-ACETYLGLUCOSAMINYL-PHOSPHATIDYLINOSITOL DE-N-ACETYLASE"/>
    <property type="match status" value="1"/>
</dbReference>
<comment type="caution">
    <text evidence="1">The sequence shown here is derived from an EMBL/GenBank/DDBJ whole genome shotgun (WGS) entry which is preliminary data.</text>
</comment>
<dbReference type="Proteomes" id="UP000460412">
    <property type="component" value="Unassembled WGS sequence"/>
</dbReference>